<keyword evidence="2" id="KW-1185">Reference proteome</keyword>
<evidence type="ECO:0008006" key="3">
    <source>
        <dbReference type="Google" id="ProtNLM"/>
    </source>
</evidence>
<name>A0A7T5VFP2_9BACT</name>
<dbReference type="Proteomes" id="UP000596092">
    <property type="component" value="Chromosome"/>
</dbReference>
<dbReference type="EMBL" id="CP054140">
    <property type="protein sequence ID" value="QQG66939.1"/>
    <property type="molecule type" value="Genomic_DNA"/>
</dbReference>
<reference evidence="1 2" key="1">
    <citation type="submission" date="2020-05" db="EMBL/GenBank/DDBJ databases">
        <title>Complete genome of Desulfobulbus oligotrophicus.</title>
        <authorList>
            <person name="Podar M."/>
        </authorList>
    </citation>
    <scope>NUCLEOTIDE SEQUENCE [LARGE SCALE GENOMIC DNA]</scope>
    <source>
        <strain evidence="1 2">Prop6</strain>
    </source>
</reference>
<gene>
    <name evidence="1" type="ORF">HP555_04135</name>
</gene>
<dbReference type="KEGG" id="dog:HP555_04135"/>
<organism evidence="1 2">
    <name type="scientific">Desulfobulbus oligotrophicus</name>
    <dbReference type="NCBI Taxonomy" id="1909699"/>
    <lineage>
        <taxon>Bacteria</taxon>
        <taxon>Pseudomonadati</taxon>
        <taxon>Thermodesulfobacteriota</taxon>
        <taxon>Desulfobulbia</taxon>
        <taxon>Desulfobulbales</taxon>
        <taxon>Desulfobulbaceae</taxon>
        <taxon>Desulfobulbus</taxon>
    </lineage>
</organism>
<dbReference type="SUPFAM" id="SSF51182">
    <property type="entry name" value="RmlC-like cupins"/>
    <property type="match status" value="1"/>
</dbReference>
<evidence type="ECO:0000313" key="1">
    <source>
        <dbReference type="EMBL" id="QQG66939.1"/>
    </source>
</evidence>
<accession>A0A7T5VFP2</accession>
<proteinExistence type="predicted"/>
<sequence>MTLPNRLIEIFHYDSPGYRPLVDFESWRVALLNFSPDLLPGNLTRMQRHNETDEVFVLLAGRCILFVGEGDESVTRIHGVDLAPGHVHNVRRAVWHTHTLSVDAKVLIVENRDTTYDNSPFIALTQTQQQSILDLVAMFW</sequence>
<dbReference type="InterPro" id="IPR014710">
    <property type="entry name" value="RmlC-like_jellyroll"/>
</dbReference>
<dbReference type="InterPro" id="IPR011051">
    <property type="entry name" value="RmlC_Cupin_sf"/>
</dbReference>
<dbReference type="AlphaFoldDB" id="A0A7T5VFP2"/>
<dbReference type="Gene3D" id="2.60.120.10">
    <property type="entry name" value="Jelly Rolls"/>
    <property type="match status" value="1"/>
</dbReference>
<evidence type="ECO:0000313" key="2">
    <source>
        <dbReference type="Proteomes" id="UP000596092"/>
    </source>
</evidence>
<protein>
    <recommendedName>
        <fullName evidence="3">Cupin domain-containing protein</fullName>
    </recommendedName>
</protein>